<dbReference type="Pfam" id="PF12275">
    <property type="entry name" value="DUF3616"/>
    <property type="match status" value="1"/>
</dbReference>
<reference evidence="2" key="1">
    <citation type="submission" date="2024-05" db="EMBL/GenBank/DDBJ databases">
        <authorList>
            <person name="Bunk B."/>
            <person name="Swiderski J."/>
            <person name="Sproer C."/>
            <person name="Thiel V."/>
        </authorList>
    </citation>
    <scope>NUCLEOTIDE SEQUENCE</scope>
    <source>
        <strain evidence="2">DSM 17735</strain>
    </source>
</reference>
<accession>A0AAU7LU58</accession>
<gene>
    <name evidence="2" type="ORF">ABLV49_04815</name>
</gene>
<protein>
    <submittedName>
        <fullName evidence="2">DUF3616 domain-containing protein</fullName>
    </submittedName>
</protein>
<sequence length="307" mass="32765">MTQNPTPSFLPLTGLYEPSGVQQLADGRFLVVEDEQGHAFSLVEISASGPVNSTPLGPGWFDWGNKDFWKLEDLEGLAIDTAGCLYAVTSHSRDDDGMEKKPRDRLVRFRVDANRVVEPRVAKGLKPALMAAHPLLAAAARIKNVKAGGGLNIEGLAISPDQQRLLIGFRSPLRDGHALIASVENLCAVFEEDAAPQVSGTLQTLDLEGQGIRGMCHMAALDGYLVIGGPVSREGEFKLWFWSGQAGAPARRVTVPGLQGFGNAEGVCPAVIDGAPKIVIVSDDGNRKEGRCAHFLLLDPGTLQIAP</sequence>
<evidence type="ECO:0000313" key="2">
    <source>
        <dbReference type="EMBL" id="XBP71131.1"/>
    </source>
</evidence>
<dbReference type="EMBL" id="CP157675">
    <property type="protein sequence ID" value="XBP71131.1"/>
    <property type="molecule type" value="Genomic_DNA"/>
</dbReference>
<name>A0AAU7LU58_9BURK</name>
<dbReference type="InterPro" id="IPR022060">
    <property type="entry name" value="DUF3616"/>
</dbReference>
<feature type="domain" description="DUF3616" evidence="1">
    <location>
        <begin position="149"/>
        <end position="271"/>
    </location>
</feature>
<proteinExistence type="predicted"/>
<organism evidence="2">
    <name type="scientific">Polaromonas hydrogenivorans</name>
    <dbReference type="NCBI Taxonomy" id="335476"/>
    <lineage>
        <taxon>Bacteria</taxon>
        <taxon>Pseudomonadati</taxon>
        <taxon>Pseudomonadota</taxon>
        <taxon>Betaproteobacteria</taxon>
        <taxon>Burkholderiales</taxon>
        <taxon>Comamonadaceae</taxon>
        <taxon>Polaromonas</taxon>
    </lineage>
</organism>
<evidence type="ECO:0000259" key="1">
    <source>
        <dbReference type="Pfam" id="PF12275"/>
    </source>
</evidence>
<dbReference type="AlphaFoldDB" id="A0AAU7LU58"/>
<dbReference type="RefSeq" id="WP_349280463.1">
    <property type="nucleotide sequence ID" value="NZ_CBCSCU010000010.1"/>
</dbReference>
<dbReference type="SUPFAM" id="SSF101898">
    <property type="entry name" value="NHL repeat"/>
    <property type="match status" value="1"/>
</dbReference>